<dbReference type="GO" id="GO:0003735">
    <property type="term" value="F:structural constituent of ribosome"/>
    <property type="evidence" value="ECO:0007669"/>
    <property type="project" value="InterPro"/>
</dbReference>
<comment type="similarity">
    <text evidence="3">Belongs to the bacterial ribosomal protein bS16 family.</text>
</comment>
<dbReference type="AlphaFoldDB" id="A0A1F4V1J9"/>
<evidence type="ECO:0000256" key="3">
    <source>
        <dbReference type="HAMAP-Rule" id="MF_00385"/>
    </source>
</evidence>
<keyword evidence="1 3" id="KW-0689">Ribosomal protein</keyword>
<dbReference type="NCBIfam" id="TIGR00002">
    <property type="entry name" value="S16"/>
    <property type="match status" value="1"/>
</dbReference>
<dbReference type="InterPro" id="IPR023803">
    <property type="entry name" value="Ribosomal_bS16_dom_sf"/>
</dbReference>
<dbReference type="PANTHER" id="PTHR12919">
    <property type="entry name" value="30S RIBOSOMAL PROTEIN S16"/>
    <property type="match status" value="1"/>
</dbReference>
<dbReference type="SUPFAM" id="SSF54565">
    <property type="entry name" value="Ribosomal protein S16"/>
    <property type="match status" value="1"/>
</dbReference>
<evidence type="ECO:0000313" key="5">
    <source>
        <dbReference type="EMBL" id="OGC51084.1"/>
    </source>
</evidence>
<dbReference type="GO" id="GO:0015935">
    <property type="term" value="C:small ribosomal subunit"/>
    <property type="evidence" value="ECO:0007669"/>
    <property type="project" value="TreeGrafter"/>
</dbReference>
<comment type="caution">
    <text evidence="5">The sequence shown here is derived from an EMBL/GenBank/DDBJ whole genome shotgun (WGS) entry which is preliminary data.</text>
</comment>
<keyword evidence="2 3" id="KW-0687">Ribonucleoprotein</keyword>
<reference evidence="5 6" key="1">
    <citation type="journal article" date="2016" name="Nat. Commun.">
        <title>Thousands of microbial genomes shed light on interconnected biogeochemical processes in an aquifer system.</title>
        <authorList>
            <person name="Anantharaman K."/>
            <person name="Brown C.T."/>
            <person name="Hug L.A."/>
            <person name="Sharon I."/>
            <person name="Castelle C.J."/>
            <person name="Probst A.J."/>
            <person name="Thomas B.C."/>
            <person name="Singh A."/>
            <person name="Wilkins M.J."/>
            <person name="Karaoz U."/>
            <person name="Brodie E.L."/>
            <person name="Williams K.H."/>
            <person name="Hubbard S.S."/>
            <person name="Banfield J.F."/>
        </authorList>
    </citation>
    <scope>NUCLEOTIDE SEQUENCE [LARGE SCALE GENOMIC DNA]</scope>
</reference>
<feature type="region of interest" description="Disordered" evidence="4">
    <location>
        <begin position="86"/>
        <end position="156"/>
    </location>
</feature>
<dbReference type="InterPro" id="IPR020592">
    <property type="entry name" value="Ribosomal_bS16_CS"/>
</dbReference>
<dbReference type="PANTHER" id="PTHR12919:SF20">
    <property type="entry name" value="SMALL RIBOSOMAL SUBUNIT PROTEIN BS16M"/>
    <property type="match status" value="1"/>
</dbReference>
<proteinExistence type="inferred from homology"/>
<dbReference type="InterPro" id="IPR000307">
    <property type="entry name" value="Ribosomal_bS16"/>
</dbReference>
<dbReference type="Gene3D" id="3.30.1320.10">
    <property type="match status" value="1"/>
</dbReference>
<feature type="compositionally biased region" description="Basic and acidic residues" evidence="4">
    <location>
        <begin position="87"/>
        <end position="100"/>
    </location>
</feature>
<feature type="compositionally biased region" description="Basic and acidic residues" evidence="4">
    <location>
        <begin position="109"/>
        <end position="156"/>
    </location>
</feature>
<dbReference type="Proteomes" id="UP000178771">
    <property type="component" value="Unassembled WGS sequence"/>
</dbReference>
<dbReference type="HAMAP" id="MF_00385">
    <property type="entry name" value="Ribosomal_bS16"/>
    <property type="match status" value="1"/>
</dbReference>
<dbReference type="GO" id="GO:0005737">
    <property type="term" value="C:cytoplasm"/>
    <property type="evidence" value="ECO:0007669"/>
    <property type="project" value="UniProtKB-ARBA"/>
</dbReference>
<dbReference type="STRING" id="1802624.A2982_02340"/>
<evidence type="ECO:0000313" key="6">
    <source>
        <dbReference type="Proteomes" id="UP000178771"/>
    </source>
</evidence>
<name>A0A1F4V1J9_UNCKA</name>
<accession>A0A1F4V1J9</accession>
<evidence type="ECO:0000256" key="4">
    <source>
        <dbReference type="SAM" id="MobiDB-lite"/>
    </source>
</evidence>
<organism evidence="5 6">
    <name type="scientific">candidate division WWE3 bacterium RIFCSPLOWO2_01_FULL_39_13</name>
    <dbReference type="NCBI Taxonomy" id="1802624"/>
    <lineage>
        <taxon>Bacteria</taxon>
        <taxon>Katanobacteria</taxon>
    </lineage>
</organism>
<evidence type="ECO:0000256" key="2">
    <source>
        <dbReference type="ARBA" id="ARBA00023274"/>
    </source>
</evidence>
<dbReference type="EMBL" id="MEVH01000031">
    <property type="protein sequence ID" value="OGC51084.1"/>
    <property type="molecule type" value="Genomic_DNA"/>
</dbReference>
<protein>
    <recommendedName>
        <fullName evidence="3">Small ribosomal subunit protein bS16</fullName>
    </recommendedName>
</protein>
<dbReference type="GO" id="GO:0006412">
    <property type="term" value="P:translation"/>
    <property type="evidence" value="ECO:0007669"/>
    <property type="project" value="UniProtKB-UniRule"/>
</dbReference>
<sequence>MLRIRLSRVGRKNAPAYRIVVIDRKSKRDGKNQEIIGSYNPTENPDKVEWKKDRYEYWKSKGAQPSHAVLKLISGKYKYTVYNPKQAKKDEEAQKTKDSQTQEAPPESAKIEPSKSDESKATTEPKAESKPEALEATKNESETADKKTSETKEPVK</sequence>
<dbReference type="Pfam" id="PF00886">
    <property type="entry name" value="Ribosomal_S16"/>
    <property type="match status" value="1"/>
</dbReference>
<evidence type="ECO:0000256" key="1">
    <source>
        <dbReference type="ARBA" id="ARBA00022980"/>
    </source>
</evidence>
<dbReference type="PROSITE" id="PS00732">
    <property type="entry name" value="RIBOSOMAL_S16"/>
    <property type="match status" value="1"/>
</dbReference>
<gene>
    <name evidence="3" type="primary">rpsP</name>
    <name evidence="5" type="ORF">A2982_02340</name>
</gene>